<name>A0ABP9XYF0_9FUNG</name>
<feature type="compositionally biased region" description="Acidic residues" evidence="2">
    <location>
        <begin position="179"/>
        <end position="188"/>
    </location>
</feature>
<feature type="coiled-coil region" evidence="1">
    <location>
        <begin position="19"/>
        <end position="46"/>
    </location>
</feature>
<keyword evidence="3" id="KW-1133">Transmembrane helix</keyword>
<protein>
    <submittedName>
        <fullName evidence="4">Uncharacterized protein</fullName>
    </submittedName>
</protein>
<gene>
    <name evidence="4" type="ORF">HPULCUR_005217</name>
</gene>
<sequence length="378" mass="43861">MSTKCVAFEKIRIRLDRESFLESQELERQELEKQELENQVLLQNKVLMRRHSTIQLNRTVQAKPQRQKKQGPRTRALSYSDLRRIDVDPRIKPQQEQEQEQEQQNPRTRTLSNNDSKDTKVCQQTKQQTKQQQQQQQQTETDSAVLEEVQEALKQHAENCEPCFNNNNNNNNNEQFSSEYEEEEEEENSPSPSTSSSSNDQDSLVWRQKSSGSLLHNVEQREQIIKELNSSMTSYSSQIKELSNGCCDDEEEYRLKIAQCESLVSQQMVLLNKLYFQNITTATTTCAEAVPKTAPTPPLEKNSTFIQSICNGFFYKGFKSTTTGITIRQKQDKKKVDTIVSVQGVCTTVERSLIPDNVKYYLRISIFIYLPAFFFFFL</sequence>
<organism evidence="4 5">
    <name type="scientific">Helicostylum pulchrum</name>
    <dbReference type="NCBI Taxonomy" id="562976"/>
    <lineage>
        <taxon>Eukaryota</taxon>
        <taxon>Fungi</taxon>
        <taxon>Fungi incertae sedis</taxon>
        <taxon>Mucoromycota</taxon>
        <taxon>Mucoromycotina</taxon>
        <taxon>Mucoromycetes</taxon>
        <taxon>Mucorales</taxon>
        <taxon>Mucorineae</taxon>
        <taxon>Mucoraceae</taxon>
        <taxon>Helicostylum</taxon>
    </lineage>
</organism>
<dbReference type="Proteomes" id="UP001476247">
    <property type="component" value="Unassembled WGS sequence"/>
</dbReference>
<evidence type="ECO:0000313" key="4">
    <source>
        <dbReference type="EMBL" id="GAA5799799.1"/>
    </source>
</evidence>
<evidence type="ECO:0000256" key="2">
    <source>
        <dbReference type="SAM" id="MobiDB-lite"/>
    </source>
</evidence>
<evidence type="ECO:0000256" key="3">
    <source>
        <dbReference type="SAM" id="Phobius"/>
    </source>
</evidence>
<feature type="region of interest" description="Disordered" evidence="2">
    <location>
        <begin position="160"/>
        <end position="204"/>
    </location>
</feature>
<keyword evidence="1" id="KW-0175">Coiled coil</keyword>
<keyword evidence="5" id="KW-1185">Reference proteome</keyword>
<feature type="transmembrane region" description="Helical" evidence="3">
    <location>
        <begin position="360"/>
        <end position="377"/>
    </location>
</feature>
<feature type="region of interest" description="Disordered" evidence="2">
    <location>
        <begin position="59"/>
        <end position="126"/>
    </location>
</feature>
<feature type="compositionally biased region" description="Low complexity" evidence="2">
    <location>
        <begin position="189"/>
        <end position="199"/>
    </location>
</feature>
<accession>A0ABP9XYF0</accession>
<keyword evidence="3" id="KW-0472">Membrane</keyword>
<evidence type="ECO:0000313" key="5">
    <source>
        <dbReference type="Proteomes" id="UP001476247"/>
    </source>
</evidence>
<feature type="compositionally biased region" description="Polar residues" evidence="2">
    <location>
        <begin position="105"/>
        <end position="114"/>
    </location>
</feature>
<feature type="compositionally biased region" description="Basic and acidic residues" evidence="2">
    <location>
        <begin position="81"/>
        <end position="95"/>
    </location>
</feature>
<proteinExistence type="predicted"/>
<reference evidence="4 5" key="1">
    <citation type="submission" date="2024-04" db="EMBL/GenBank/DDBJ databases">
        <title>genome sequences of Mucor flavus KT1a and Helicostylum pulchrum KT1b strains isolation_sourced from the surface of a dry-aged beef.</title>
        <authorList>
            <person name="Toyotome T."/>
            <person name="Hosono M."/>
            <person name="Torimaru M."/>
            <person name="Fukuda K."/>
            <person name="Mikami N."/>
        </authorList>
    </citation>
    <scope>NUCLEOTIDE SEQUENCE [LARGE SCALE GENOMIC DNA]</scope>
    <source>
        <strain evidence="4 5">KT1b</strain>
    </source>
</reference>
<keyword evidence="3" id="KW-0812">Transmembrane</keyword>
<dbReference type="EMBL" id="BAABUJ010000013">
    <property type="protein sequence ID" value="GAA5799799.1"/>
    <property type="molecule type" value="Genomic_DNA"/>
</dbReference>
<evidence type="ECO:0000256" key="1">
    <source>
        <dbReference type="SAM" id="Coils"/>
    </source>
</evidence>
<feature type="compositionally biased region" description="Low complexity" evidence="2">
    <location>
        <begin position="160"/>
        <end position="178"/>
    </location>
</feature>
<comment type="caution">
    <text evidence="4">The sequence shown here is derived from an EMBL/GenBank/DDBJ whole genome shotgun (WGS) entry which is preliminary data.</text>
</comment>